<sequence>MIAVRRLVLSNAVLVNNTVSSAVGKLYLSVGEWTAIK</sequence>
<accession>A0A6B9HDL4</accession>
<reference evidence="1" key="1">
    <citation type="journal article" date="2020" name="ACS Chem. Biol.">
        <title>Genome Mining and Heterologous Expression Reveal Two Distinct Families of Lasso Peptides Highly Conserved in Endofungal Bacteria.</title>
        <authorList>
            <person name="Bratovanov E.V."/>
            <person name="Ishida K."/>
            <person name="Heinze B."/>
            <person name="Pidot S.J."/>
            <person name="Stinear T.P."/>
            <person name="Hegemann J.D."/>
            <person name="Marahiel M.A."/>
            <person name="Hertweck C."/>
        </authorList>
    </citation>
    <scope>NUCLEOTIDE SEQUENCE</scope>
    <source>
        <strain evidence="1">B8</strain>
    </source>
</reference>
<organism evidence="1">
    <name type="scientific">Mycetohabitans sp</name>
    <dbReference type="NCBI Taxonomy" id="2571162"/>
    <lineage>
        <taxon>Bacteria</taxon>
        <taxon>Pseudomonadati</taxon>
        <taxon>Pseudomonadota</taxon>
        <taxon>Betaproteobacteria</taxon>
        <taxon>Burkholderiales</taxon>
        <taxon>Burkholderiaceae</taxon>
        <taxon>Mycetohabitans</taxon>
    </lineage>
</organism>
<protein>
    <submittedName>
        <fullName evidence="1">Uncharacterized protein</fullName>
    </submittedName>
</protein>
<evidence type="ECO:0000313" key="1">
    <source>
        <dbReference type="EMBL" id="QGY72903.1"/>
    </source>
</evidence>
<proteinExistence type="predicted"/>
<dbReference type="AlphaFoldDB" id="A0A6B9HDL4"/>
<name>A0A6B9HDL4_9BURK</name>
<dbReference type="EMBL" id="MN695289">
    <property type="protein sequence ID" value="QGY72903.1"/>
    <property type="molecule type" value="Genomic_DNA"/>
</dbReference>